<name>A0A2P2QWU0_RHIMU</name>
<organism evidence="1">
    <name type="scientific">Rhizophora mucronata</name>
    <name type="common">Asiatic mangrove</name>
    <dbReference type="NCBI Taxonomy" id="61149"/>
    <lineage>
        <taxon>Eukaryota</taxon>
        <taxon>Viridiplantae</taxon>
        <taxon>Streptophyta</taxon>
        <taxon>Embryophyta</taxon>
        <taxon>Tracheophyta</taxon>
        <taxon>Spermatophyta</taxon>
        <taxon>Magnoliopsida</taxon>
        <taxon>eudicotyledons</taxon>
        <taxon>Gunneridae</taxon>
        <taxon>Pentapetalae</taxon>
        <taxon>rosids</taxon>
        <taxon>fabids</taxon>
        <taxon>Malpighiales</taxon>
        <taxon>Rhizophoraceae</taxon>
        <taxon>Rhizophora</taxon>
    </lineage>
</organism>
<protein>
    <submittedName>
        <fullName evidence="1">Uncharacterized protein</fullName>
    </submittedName>
</protein>
<evidence type="ECO:0000313" key="1">
    <source>
        <dbReference type="EMBL" id="MBX71354.1"/>
    </source>
</evidence>
<accession>A0A2P2QWU0</accession>
<dbReference type="AlphaFoldDB" id="A0A2P2QWU0"/>
<proteinExistence type="predicted"/>
<reference evidence="1" key="1">
    <citation type="submission" date="2018-02" db="EMBL/GenBank/DDBJ databases">
        <title>Rhizophora mucronata_Transcriptome.</title>
        <authorList>
            <person name="Meera S.P."/>
            <person name="Sreeshan A."/>
            <person name="Augustine A."/>
        </authorList>
    </citation>
    <scope>NUCLEOTIDE SEQUENCE</scope>
    <source>
        <tissue evidence="1">Leaf</tissue>
    </source>
</reference>
<dbReference type="EMBL" id="GGEC01090870">
    <property type="protein sequence ID" value="MBX71354.1"/>
    <property type="molecule type" value="Transcribed_RNA"/>
</dbReference>
<sequence length="100" mass="11290">MIGLTPFLCDLQKAEDFTEVPQWVPFESNIAYRLHEVTKYTAKTEEDGSGISDQVASGLQLQKVMLWLLGARRSLNQSGSTSYRSCTRNRSFLSVICLQK</sequence>